<dbReference type="InterPro" id="IPR023271">
    <property type="entry name" value="Aquaporin-like"/>
</dbReference>
<evidence type="ECO:0000256" key="1">
    <source>
        <dbReference type="ARBA" id="ARBA00004141"/>
    </source>
</evidence>
<name>A0A6P4I769_DROKI</name>
<dbReference type="PANTHER" id="PTHR19139">
    <property type="entry name" value="AQUAPORIN TRANSPORTER"/>
    <property type="match status" value="1"/>
</dbReference>
<reference evidence="8" key="2">
    <citation type="submission" date="2025-08" db="UniProtKB">
        <authorList>
            <consortium name="RefSeq"/>
        </authorList>
    </citation>
    <scope>IDENTIFICATION</scope>
    <source>
        <strain evidence="8">14028-0561.14</strain>
        <tissue evidence="8">Whole fly</tissue>
    </source>
</reference>
<dbReference type="PANTHER" id="PTHR19139:SF270">
    <property type="entry name" value="ENTOMOGLYCEROPORIN 1-RELATED"/>
    <property type="match status" value="1"/>
</dbReference>
<dbReference type="AlphaFoldDB" id="A0A6P4I769"/>
<proteinExistence type="inferred from homology"/>
<evidence type="ECO:0000256" key="6">
    <source>
        <dbReference type="SAM" id="Phobius"/>
    </source>
</evidence>
<dbReference type="PRINTS" id="PR00783">
    <property type="entry name" value="MINTRINSICP"/>
</dbReference>
<dbReference type="Pfam" id="PF00230">
    <property type="entry name" value="MIP"/>
    <property type="match status" value="1"/>
</dbReference>
<comment type="subcellular location">
    <subcellularLocation>
        <location evidence="1">Membrane</location>
        <topology evidence="1">Multi-pass membrane protein</topology>
    </subcellularLocation>
</comment>
<reference evidence="7" key="1">
    <citation type="submission" date="2025-05" db="UniProtKB">
        <authorList>
            <consortium name="RefSeq"/>
        </authorList>
    </citation>
    <scope>NUCLEOTIDE SEQUENCE [LARGE SCALE GENOMIC DNA]</scope>
    <source>
        <strain evidence="7">14028-0561.14</strain>
    </source>
</reference>
<dbReference type="RefSeq" id="XP_017024777.1">
    <property type="nucleotide sequence ID" value="XM_017169288.3"/>
</dbReference>
<organism evidence="7 8">
    <name type="scientific">Drosophila kikkawai</name>
    <name type="common">Fruit fly</name>
    <dbReference type="NCBI Taxonomy" id="30033"/>
    <lineage>
        <taxon>Eukaryota</taxon>
        <taxon>Metazoa</taxon>
        <taxon>Ecdysozoa</taxon>
        <taxon>Arthropoda</taxon>
        <taxon>Hexapoda</taxon>
        <taxon>Insecta</taxon>
        <taxon>Pterygota</taxon>
        <taxon>Neoptera</taxon>
        <taxon>Endopterygota</taxon>
        <taxon>Diptera</taxon>
        <taxon>Brachycera</taxon>
        <taxon>Muscomorpha</taxon>
        <taxon>Ephydroidea</taxon>
        <taxon>Drosophilidae</taxon>
        <taxon>Drosophila</taxon>
        <taxon>Sophophora</taxon>
    </lineage>
</organism>
<dbReference type="InterPro" id="IPR000425">
    <property type="entry name" value="MIP"/>
</dbReference>
<dbReference type="GO" id="GO:0005886">
    <property type="term" value="C:plasma membrane"/>
    <property type="evidence" value="ECO:0007669"/>
    <property type="project" value="TreeGrafter"/>
</dbReference>
<protein>
    <submittedName>
        <fullName evidence="8">Aquaporin-2</fullName>
    </submittedName>
</protein>
<keyword evidence="7" id="KW-1185">Reference proteome</keyword>
<gene>
    <name evidence="8" type="primary">Eglp1</name>
</gene>
<dbReference type="Proteomes" id="UP001652661">
    <property type="component" value="Chromosome 2R"/>
</dbReference>
<comment type="similarity">
    <text evidence="5">Belongs to the MIP/aquaporin (TC 1.A.8) family.</text>
</comment>
<evidence type="ECO:0000256" key="5">
    <source>
        <dbReference type="RuleBase" id="RU000477"/>
    </source>
</evidence>
<keyword evidence="4 6" id="KW-0472">Membrane</keyword>
<evidence type="ECO:0000256" key="3">
    <source>
        <dbReference type="ARBA" id="ARBA00022989"/>
    </source>
</evidence>
<evidence type="ECO:0000256" key="2">
    <source>
        <dbReference type="ARBA" id="ARBA00022692"/>
    </source>
</evidence>
<dbReference type="SUPFAM" id="SSF81338">
    <property type="entry name" value="Aquaporin-like"/>
    <property type="match status" value="1"/>
</dbReference>
<evidence type="ECO:0000256" key="4">
    <source>
        <dbReference type="ARBA" id="ARBA00023136"/>
    </source>
</evidence>
<feature type="transmembrane region" description="Helical" evidence="6">
    <location>
        <begin position="72"/>
        <end position="91"/>
    </location>
</feature>
<evidence type="ECO:0000313" key="7">
    <source>
        <dbReference type="Proteomes" id="UP001652661"/>
    </source>
</evidence>
<dbReference type="InterPro" id="IPR034294">
    <property type="entry name" value="Aquaporin_transptr"/>
</dbReference>
<keyword evidence="5" id="KW-0813">Transport</keyword>
<dbReference type="Gene3D" id="1.20.1080.10">
    <property type="entry name" value="Glycerol uptake facilitator protein"/>
    <property type="match status" value="1"/>
</dbReference>
<sequence>MVGDFCTFTRGASELMATTLVILVGGIEDVKDKDIKNVSLVLMYIFRFVSGAHANPCVSISCYFMGYLASKLMLIYVACQVLGAGLGYLLLMRILPQEGAQIVCQNEPLDSSIQIVAIEWLLTSVNVLGYCALWDIRSCGWMYLGSLRRELLVTACSFVGVQLTGGSINPVKTLVQGHPGLVWLQLTGQLLASIMMPKIWQNAYMPCYRSLQKPIQTRKPQAVKGNCGYRVCGLFDQVYVQLNINDKQFAVAWRQSRSDKHI</sequence>
<dbReference type="OrthoDB" id="3222at2759"/>
<keyword evidence="2 5" id="KW-0812">Transmembrane</keyword>
<evidence type="ECO:0000313" key="8">
    <source>
        <dbReference type="RefSeq" id="XP_017024777.1"/>
    </source>
</evidence>
<keyword evidence="3 6" id="KW-1133">Transmembrane helix</keyword>
<accession>A0A6P4I769</accession>
<dbReference type="GO" id="GO:0015267">
    <property type="term" value="F:channel activity"/>
    <property type="evidence" value="ECO:0007669"/>
    <property type="project" value="InterPro"/>
</dbReference>